<keyword evidence="3" id="KW-1185">Reference proteome</keyword>
<dbReference type="AlphaFoldDB" id="A0A059FI18"/>
<dbReference type="PATRIC" id="fig|1280952.3.peg.726"/>
<name>A0A059FI18_9PROT</name>
<feature type="transmembrane region" description="Helical" evidence="1">
    <location>
        <begin position="131"/>
        <end position="152"/>
    </location>
</feature>
<evidence type="ECO:0000313" key="2">
    <source>
        <dbReference type="EMBL" id="KCZ90289.1"/>
    </source>
</evidence>
<keyword evidence="1" id="KW-0472">Membrane</keyword>
<protein>
    <submittedName>
        <fullName evidence="2">Uncharacterized protein</fullName>
    </submittedName>
</protein>
<comment type="caution">
    <text evidence="2">The sequence shown here is derived from an EMBL/GenBank/DDBJ whole genome shotgun (WGS) entry which is preliminary data.</text>
</comment>
<gene>
    <name evidence="2" type="ORF">HJA_03641</name>
</gene>
<dbReference type="STRING" id="1280952.HJA_03641"/>
<dbReference type="Proteomes" id="UP000024816">
    <property type="component" value="Unassembled WGS sequence"/>
</dbReference>
<proteinExistence type="predicted"/>
<feature type="transmembrane region" description="Helical" evidence="1">
    <location>
        <begin position="90"/>
        <end position="111"/>
    </location>
</feature>
<feature type="transmembrane region" description="Helical" evidence="1">
    <location>
        <begin position="21"/>
        <end position="43"/>
    </location>
</feature>
<evidence type="ECO:0000313" key="3">
    <source>
        <dbReference type="Proteomes" id="UP000024816"/>
    </source>
</evidence>
<organism evidence="2 3">
    <name type="scientific">Hyphomonas jannaschiana VP2</name>
    <dbReference type="NCBI Taxonomy" id="1280952"/>
    <lineage>
        <taxon>Bacteria</taxon>
        <taxon>Pseudomonadati</taxon>
        <taxon>Pseudomonadota</taxon>
        <taxon>Alphaproteobacteria</taxon>
        <taxon>Hyphomonadales</taxon>
        <taxon>Hyphomonadaceae</taxon>
        <taxon>Hyphomonas</taxon>
    </lineage>
</organism>
<evidence type="ECO:0000256" key="1">
    <source>
        <dbReference type="SAM" id="Phobius"/>
    </source>
</evidence>
<dbReference type="RefSeq" id="WP_206741661.1">
    <property type="nucleotide sequence ID" value="NZ_ARYJ01000002.1"/>
</dbReference>
<accession>A0A059FI18</accession>
<feature type="transmembrane region" description="Helical" evidence="1">
    <location>
        <begin position="55"/>
        <end position="78"/>
    </location>
</feature>
<keyword evidence="1" id="KW-1133">Transmembrane helix</keyword>
<dbReference type="eggNOG" id="ENOG5032RTX">
    <property type="taxonomic scope" value="Bacteria"/>
</dbReference>
<keyword evidence="1" id="KW-0812">Transmembrane</keyword>
<reference evidence="2 3" key="1">
    <citation type="journal article" date="2014" name="Antonie Van Leeuwenhoek">
        <title>Hyphomonas beringensis sp. nov. and Hyphomonas chukchiensis sp. nov., isolated from surface seawater of the Bering Sea and Chukchi Sea.</title>
        <authorList>
            <person name="Li C."/>
            <person name="Lai Q."/>
            <person name="Li G."/>
            <person name="Dong C."/>
            <person name="Wang J."/>
            <person name="Liao Y."/>
            <person name="Shao Z."/>
        </authorList>
    </citation>
    <scope>NUCLEOTIDE SEQUENCE [LARGE SCALE GENOMIC DNA]</scope>
    <source>
        <strain evidence="2 3">VP2</strain>
    </source>
</reference>
<dbReference type="EMBL" id="ARYJ01000002">
    <property type="protein sequence ID" value="KCZ90289.1"/>
    <property type="molecule type" value="Genomic_DNA"/>
</dbReference>
<sequence length="158" mass="17728">MTQIRKKITELDPARRPLRFALSYVLVLTVVNLVWEIAQLPLYTLWTEASLAEKTFAILHCTIGDGLIGSATLALARLAFGGRRWPAQHYWRVALAATLLGIAYLIFSEWLNVSLRGSWAYRDAMPTVGPLATGLAPLLQWVILPPLVFLLTRKARLF</sequence>